<dbReference type="GeneID" id="36625212"/>
<proteinExistence type="predicted"/>
<dbReference type="Proteomes" id="UP000241690">
    <property type="component" value="Unassembled WGS sequence"/>
</dbReference>
<keyword evidence="1" id="KW-0732">Signal</keyword>
<sequence length="80" mass="8889">MFLFLFPFPFRLVAGFPGLNDAISSMTGQGDDRLALGASPAYKERAGRGAEIKRPFEKRTRLSAITCHDANIAWTRCDCH</sequence>
<reference evidence="2 3" key="1">
    <citation type="submission" date="2016-07" db="EMBL/GenBank/DDBJ databases">
        <title>Multiple horizontal gene transfer events from other fungi enriched the ability of initially mycotrophic Trichoderma (Ascomycota) to feed on dead plant biomass.</title>
        <authorList>
            <consortium name="DOE Joint Genome Institute"/>
            <person name="Aerts A."/>
            <person name="Atanasova L."/>
            <person name="Chenthamara K."/>
            <person name="Zhang J."/>
            <person name="Grujic M."/>
            <person name="Henrissat B."/>
            <person name="Kuo A."/>
            <person name="Salamov A."/>
            <person name="Lipzen A."/>
            <person name="Labutti K."/>
            <person name="Barry K."/>
            <person name="Miao Y."/>
            <person name="Rahimi M.J."/>
            <person name="Shen Q."/>
            <person name="Grigoriev I.V."/>
            <person name="Kubicek C.P."/>
            <person name="Druzhinina I.S."/>
        </authorList>
    </citation>
    <scope>NUCLEOTIDE SEQUENCE [LARGE SCALE GENOMIC DNA]</scope>
    <source>
        <strain evidence="2 3">CBS 226.95</strain>
    </source>
</reference>
<evidence type="ECO:0008006" key="4">
    <source>
        <dbReference type="Google" id="ProtNLM"/>
    </source>
</evidence>
<organism evidence="2 3">
    <name type="scientific">Trichoderma harzianum CBS 226.95</name>
    <dbReference type="NCBI Taxonomy" id="983964"/>
    <lineage>
        <taxon>Eukaryota</taxon>
        <taxon>Fungi</taxon>
        <taxon>Dikarya</taxon>
        <taxon>Ascomycota</taxon>
        <taxon>Pezizomycotina</taxon>
        <taxon>Sordariomycetes</taxon>
        <taxon>Hypocreomycetidae</taxon>
        <taxon>Hypocreales</taxon>
        <taxon>Hypocreaceae</taxon>
        <taxon>Trichoderma</taxon>
    </lineage>
</organism>
<dbReference type="RefSeq" id="XP_024780045.1">
    <property type="nucleotide sequence ID" value="XM_024916643.1"/>
</dbReference>
<keyword evidence="3" id="KW-1185">Reference proteome</keyword>
<feature type="chain" id="PRO_5015749266" description="Secreted protein" evidence="1">
    <location>
        <begin position="16"/>
        <end position="80"/>
    </location>
</feature>
<accession>A0A2T4ATR4</accession>
<gene>
    <name evidence="2" type="ORF">M431DRAFT_489132</name>
</gene>
<evidence type="ECO:0000256" key="1">
    <source>
        <dbReference type="SAM" id="SignalP"/>
    </source>
</evidence>
<dbReference type="AlphaFoldDB" id="A0A2T4ATR4"/>
<evidence type="ECO:0000313" key="2">
    <source>
        <dbReference type="EMBL" id="PTB60368.1"/>
    </source>
</evidence>
<evidence type="ECO:0000313" key="3">
    <source>
        <dbReference type="Proteomes" id="UP000241690"/>
    </source>
</evidence>
<name>A0A2T4ATR4_TRIHA</name>
<feature type="signal peptide" evidence="1">
    <location>
        <begin position="1"/>
        <end position="15"/>
    </location>
</feature>
<protein>
    <recommendedName>
        <fullName evidence="4">Secreted protein</fullName>
    </recommendedName>
</protein>
<dbReference type="EMBL" id="KZ679675">
    <property type="protein sequence ID" value="PTB60368.1"/>
    <property type="molecule type" value="Genomic_DNA"/>
</dbReference>